<dbReference type="CDD" id="cd07025">
    <property type="entry name" value="Peptidase_S66"/>
    <property type="match status" value="1"/>
</dbReference>
<dbReference type="GO" id="GO:0006508">
    <property type="term" value="P:proteolysis"/>
    <property type="evidence" value="ECO:0007669"/>
    <property type="project" value="UniProtKB-KW"/>
</dbReference>
<accession>A0A4Y6PLW0</accession>
<evidence type="ECO:0000256" key="4">
    <source>
        <dbReference type="ARBA" id="ARBA00022801"/>
    </source>
</evidence>
<dbReference type="InterPro" id="IPR027478">
    <property type="entry name" value="LdcA_N"/>
</dbReference>
<evidence type="ECO:0000259" key="8">
    <source>
        <dbReference type="Pfam" id="PF17676"/>
    </source>
</evidence>
<feature type="active site" description="Charge relay system" evidence="6">
    <location>
        <position position="281"/>
    </location>
</feature>
<evidence type="ECO:0000256" key="2">
    <source>
        <dbReference type="ARBA" id="ARBA00022645"/>
    </source>
</evidence>
<name>A0A4Y6PLW0_PERCE</name>
<keyword evidence="10" id="KW-1185">Reference proteome</keyword>
<dbReference type="InterPro" id="IPR003507">
    <property type="entry name" value="S66_fam"/>
</dbReference>
<evidence type="ECO:0000256" key="6">
    <source>
        <dbReference type="PIRSR" id="PIRSR028757-1"/>
    </source>
</evidence>
<dbReference type="InterPro" id="IPR040921">
    <property type="entry name" value="Peptidase_S66C"/>
</dbReference>
<dbReference type="EMBL" id="CP041186">
    <property type="protein sequence ID" value="QDG49252.1"/>
    <property type="molecule type" value="Genomic_DNA"/>
</dbReference>
<dbReference type="AlphaFoldDB" id="A0A4Y6PLW0"/>
<dbReference type="GO" id="GO:0004180">
    <property type="term" value="F:carboxypeptidase activity"/>
    <property type="evidence" value="ECO:0007669"/>
    <property type="project" value="UniProtKB-KW"/>
</dbReference>
<proteinExistence type="inferred from homology"/>
<feature type="domain" description="LD-carboxypeptidase N-terminal" evidence="7">
    <location>
        <begin position="16"/>
        <end position="135"/>
    </location>
</feature>
<keyword evidence="5" id="KW-0720">Serine protease</keyword>
<dbReference type="RefSeq" id="WP_141195751.1">
    <property type="nucleotide sequence ID" value="NZ_CP041186.1"/>
</dbReference>
<evidence type="ECO:0000313" key="9">
    <source>
        <dbReference type="EMBL" id="QDG49252.1"/>
    </source>
</evidence>
<dbReference type="PIRSF" id="PIRSF028757">
    <property type="entry name" value="LD-carboxypeptidase"/>
    <property type="match status" value="1"/>
</dbReference>
<dbReference type="InterPro" id="IPR040449">
    <property type="entry name" value="Peptidase_S66_N"/>
</dbReference>
<organism evidence="9 10">
    <name type="scientific">Persicimonas caeni</name>
    <dbReference type="NCBI Taxonomy" id="2292766"/>
    <lineage>
        <taxon>Bacteria</taxon>
        <taxon>Deltaproteobacteria</taxon>
        <taxon>Bradymonadales</taxon>
        <taxon>Bradymonadaceae</taxon>
        <taxon>Persicimonas</taxon>
    </lineage>
</organism>
<evidence type="ECO:0000256" key="1">
    <source>
        <dbReference type="ARBA" id="ARBA00010233"/>
    </source>
</evidence>
<dbReference type="SUPFAM" id="SSF52317">
    <property type="entry name" value="Class I glutamine amidotransferase-like"/>
    <property type="match status" value="1"/>
</dbReference>
<feature type="active site" description="Charge relay system" evidence="6">
    <location>
        <position position="212"/>
    </location>
</feature>
<evidence type="ECO:0000313" key="10">
    <source>
        <dbReference type="Proteomes" id="UP000315995"/>
    </source>
</evidence>
<dbReference type="Gene3D" id="3.40.50.10740">
    <property type="entry name" value="Class I glutamine amidotransferase-like"/>
    <property type="match status" value="1"/>
</dbReference>
<protein>
    <submittedName>
        <fullName evidence="9">LD-carboxypeptidase</fullName>
    </submittedName>
</protein>
<gene>
    <name evidence="9" type="ORF">FIV42_00390</name>
</gene>
<sequence>MPQYIRPPALRPGDTVAVVSPAGPVTPELLEGGIATLESWGLDIMLHDAVFERREWAGYLAGHDHVRLGSLREALDDPKVRAIVFSRGGYGTMRLLPELGLAALRDDPKLLVGFSDITALHLHLAAQVGITSLHGPVVKSFRLHDDDPHDSLEELRRALFGLRGPRPRFDGLRTVRPGRATGPVFGGNLSLVASLVASPHCPDLNGAILVLEDVGEEDYRLDRLFTTLRLSEKARRPAGIVLGDFTGCAGAYVDDEAMDDFVARLAAEFDCPVVAGLPCGHATRNVPVPIGVGAALDAERGTLIFDGDAVTPGDS</sequence>
<dbReference type="Pfam" id="PF17676">
    <property type="entry name" value="Peptidase_S66C"/>
    <property type="match status" value="1"/>
</dbReference>
<reference evidence="9 10" key="1">
    <citation type="submission" date="2019-06" db="EMBL/GenBank/DDBJ databases">
        <title>Persicimonas caeni gen. nov., sp. nov., a predatory bacterium isolated from solar saltern.</title>
        <authorList>
            <person name="Wang S."/>
        </authorList>
    </citation>
    <scope>NUCLEOTIDE SEQUENCE [LARGE SCALE GENOMIC DNA]</scope>
    <source>
        <strain evidence="9 10">YN101</strain>
    </source>
</reference>
<dbReference type="GO" id="GO:0008236">
    <property type="term" value="F:serine-type peptidase activity"/>
    <property type="evidence" value="ECO:0007669"/>
    <property type="project" value="UniProtKB-KW"/>
</dbReference>
<dbReference type="InterPro" id="IPR029062">
    <property type="entry name" value="Class_I_gatase-like"/>
</dbReference>
<dbReference type="OrthoDB" id="9807329at2"/>
<dbReference type="SUPFAM" id="SSF141986">
    <property type="entry name" value="LD-carboxypeptidase A C-terminal domain-like"/>
    <property type="match status" value="1"/>
</dbReference>
<feature type="domain" description="LD-carboxypeptidase C-terminal" evidence="8">
    <location>
        <begin position="181"/>
        <end position="295"/>
    </location>
</feature>
<keyword evidence="4" id="KW-0378">Hydrolase</keyword>
<dbReference type="Pfam" id="PF02016">
    <property type="entry name" value="Peptidase_S66"/>
    <property type="match status" value="1"/>
</dbReference>
<dbReference type="PANTHER" id="PTHR30237">
    <property type="entry name" value="MURAMOYLTETRAPEPTIDE CARBOXYPEPTIDASE"/>
    <property type="match status" value="1"/>
</dbReference>
<comment type="similarity">
    <text evidence="1">Belongs to the peptidase S66 family.</text>
</comment>
<dbReference type="InterPro" id="IPR027461">
    <property type="entry name" value="Carboxypeptidase_A_C_sf"/>
</dbReference>
<accession>A0A5B8Y229</accession>
<evidence type="ECO:0000256" key="3">
    <source>
        <dbReference type="ARBA" id="ARBA00022670"/>
    </source>
</evidence>
<evidence type="ECO:0000259" key="7">
    <source>
        <dbReference type="Pfam" id="PF02016"/>
    </source>
</evidence>
<keyword evidence="3" id="KW-0645">Protease</keyword>
<keyword evidence="2 9" id="KW-0121">Carboxypeptidase</keyword>
<dbReference type="Proteomes" id="UP000315995">
    <property type="component" value="Chromosome"/>
</dbReference>
<feature type="active site" description="Nucleophile" evidence="6">
    <location>
        <position position="115"/>
    </location>
</feature>
<dbReference type="Gene3D" id="3.50.30.60">
    <property type="entry name" value="LD-carboxypeptidase A C-terminal domain-like"/>
    <property type="match status" value="1"/>
</dbReference>
<evidence type="ECO:0000256" key="5">
    <source>
        <dbReference type="ARBA" id="ARBA00022825"/>
    </source>
</evidence>
<dbReference type="PANTHER" id="PTHR30237:SF2">
    <property type="entry name" value="MUREIN TETRAPEPTIDE CARBOXYPEPTIDASE"/>
    <property type="match status" value="1"/>
</dbReference>